<dbReference type="EMBL" id="QGKW02001911">
    <property type="protein sequence ID" value="KAF2567404.1"/>
    <property type="molecule type" value="Genomic_DNA"/>
</dbReference>
<evidence type="ECO:0000313" key="2">
    <source>
        <dbReference type="EMBL" id="KAF2567404.1"/>
    </source>
</evidence>
<sequence>MVDQNSTRKVEPVTTRIDDHRLYQDGRPKLDQDGRPELDQEGRPDCGVDKPIWLGNEMKMEDMDQRWTWTIRNTFIDQMSLI</sequence>
<evidence type="ECO:0000313" key="3">
    <source>
        <dbReference type="Proteomes" id="UP000712281"/>
    </source>
</evidence>
<gene>
    <name evidence="2" type="ORF">F2Q68_00027159</name>
</gene>
<feature type="compositionally biased region" description="Basic and acidic residues" evidence="1">
    <location>
        <begin position="1"/>
        <end position="48"/>
    </location>
</feature>
<feature type="region of interest" description="Disordered" evidence="1">
    <location>
        <begin position="1"/>
        <end position="50"/>
    </location>
</feature>
<proteinExistence type="predicted"/>
<comment type="caution">
    <text evidence="2">The sequence shown here is derived from an EMBL/GenBank/DDBJ whole genome shotgun (WGS) entry which is preliminary data.</text>
</comment>
<evidence type="ECO:0000256" key="1">
    <source>
        <dbReference type="SAM" id="MobiDB-lite"/>
    </source>
</evidence>
<dbReference type="Proteomes" id="UP000712281">
    <property type="component" value="Unassembled WGS sequence"/>
</dbReference>
<reference evidence="2" key="1">
    <citation type="submission" date="2019-12" db="EMBL/GenBank/DDBJ databases">
        <title>Genome sequencing and annotation of Brassica cretica.</title>
        <authorList>
            <person name="Studholme D.J."/>
            <person name="Sarris P.F."/>
        </authorList>
    </citation>
    <scope>NUCLEOTIDE SEQUENCE</scope>
    <source>
        <strain evidence="2">PFS-001/15</strain>
        <tissue evidence="2">Leaf</tissue>
    </source>
</reference>
<dbReference type="AlphaFoldDB" id="A0A8S9ICK3"/>
<organism evidence="2 3">
    <name type="scientific">Brassica cretica</name>
    <name type="common">Mustard</name>
    <dbReference type="NCBI Taxonomy" id="69181"/>
    <lineage>
        <taxon>Eukaryota</taxon>
        <taxon>Viridiplantae</taxon>
        <taxon>Streptophyta</taxon>
        <taxon>Embryophyta</taxon>
        <taxon>Tracheophyta</taxon>
        <taxon>Spermatophyta</taxon>
        <taxon>Magnoliopsida</taxon>
        <taxon>eudicotyledons</taxon>
        <taxon>Gunneridae</taxon>
        <taxon>Pentapetalae</taxon>
        <taxon>rosids</taxon>
        <taxon>malvids</taxon>
        <taxon>Brassicales</taxon>
        <taxon>Brassicaceae</taxon>
        <taxon>Brassiceae</taxon>
        <taxon>Brassica</taxon>
    </lineage>
</organism>
<name>A0A8S9ICK3_BRACR</name>
<accession>A0A8S9ICK3</accession>
<protein>
    <submittedName>
        <fullName evidence="2">Uncharacterized protein</fullName>
    </submittedName>
</protein>